<keyword evidence="2 3" id="KW-0418">Kinase</keyword>
<evidence type="ECO:0000256" key="2">
    <source>
        <dbReference type="ARBA" id="ARBA00022777"/>
    </source>
</evidence>
<keyword evidence="1 3" id="KW-0808">Transferase</keyword>
<keyword evidence="3" id="KW-0547">Nucleotide-binding</keyword>
<dbReference type="PANTHER" id="PTHR47690:SF1">
    <property type="entry name" value="GLUCOKINASE"/>
    <property type="match status" value="1"/>
</dbReference>
<dbReference type="GO" id="GO:0005829">
    <property type="term" value="C:cytosol"/>
    <property type="evidence" value="ECO:0007669"/>
    <property type="project" value="TreeGrafter"/>
</dbReference>
<dbReference type="EC" id="2.7.1.2" evidence="3"/>
<dbReference type="InterPro" id="IPR003836">
    <property type="entry name" value="Glucokinase"/>
</dbReference>
<feature type="binding site" evidence="3">
    <location>
        <begin position="8"/>
        <end position="13"/>
    </location>
    <ligand>
        <name>ATP</name>
        <dbReference type="ChEBI" id="CHEBI:30616"/>
    </ligand>
</feature>
<dbReference type="SUPFAM" id="SSF53067">
    <property type="entry name" value="Actin-like ATPase domain"/>
    <property type="match status" value="1"/>
</dbReference>
<dbReference type="CDD" id="cd24008">
    <property type="entry name" value="ASKHA_NBD_GLK"/>
    <property type="match status" value="1"/>
</dbReference>
<dbReference type="GO" id="GO:0005536">
    <property type="term" value="F:D-glucose binding"/>
    <property type="evidence" value="ECO:0007669"/>
    <property type="project" value="InterPro"/>
</dbReference>
<evidence type="ECO:0000256" key="4">
    <source>
        <dbReference type="RuleBase" id="RU004046"/>
    </source>
</evidence>
<protein>
    <recommendedName>
        <fullName evidence="3">Glucokinase</fullName>
        <ecNumber evidence="3">2.7.1.2</ecNumber>
    </recommendedName>
    <alternativeName>
        <fullName evidence="3">Glucose kinase</fullName>
    </alternativeName>
</protein>
<evidence type="ECO:0000256" key="1">
    <source>
        <dbReference type="ARBA" id="ARBA00022679"/>
    </source>
</evidence>
<reference evidence="6" key="1">
    <citation type="submission" date="2016-10" db="EMBL/GenBank/DDBJ databases">
        <authorList>
            <person name="Varghese N."/>
            <person name="Submissions S."/>
        </authorList>
    </citation>
    <scope>NUCLEOTIDE SEQUENCE [LARGE SCALE GENOMIC DNA]</scope>
    <source>
        <strain evidence="6">DSM 18887</strain>
    </source>
</reference>
<keyword evidence="3" id="KW-0067">ATP-binding</keyword>
<dbReference type="PANTHER" id="PTHR47690">
    <property type="entry name" value="GLUCOKINASE"/>
    <property type="match status" value="1"/>
</dbReference>
<dbReference type="GO" id="GO:0005524">
    <property type="term" value="F:ATP binding"/>
    <property type="evidence" value="ECO:0007669"/>
    <property type="project" value="UniProtKB-UniRule"/>
</dbReference>
<dbReference type="HAMAP" id="MF_00524">
    <property type="entry name" value="Glucokinase"/>
    <property type="match status" value="1"/>
</dbReference>
<dbReference type="InterPro" id="IPR050201">
    <property type="entry name" value="Bacterial_glucokinase"/>
</dbReference>
<proteinExistence type="inferred from homology"/>
<dbReference type="Pfam" id="PF02685">
    <property type="entry name" value="Glucokinase"/>
    <property type="match status" value="1"/>
</dbReference>
<organism evidence="5 6">
    <name type="scientific">Amphritea atlantica</name>
    <dbReference type="NCBI Taxonomy" id="355243"/>
    <lineage>
        <taxon>Bacteria</taxon>
        <taxon>Pseudomonadati</taxon>
        <taxon>Pseudomonadota</taxon>
        <taxon>Gammaproteobacteria</taxon>
        <taxon>Oceanospirillales</taxon>
        <taxon>Oceanospirillaceae</taxon>
        <taxon>Amphritea</taxon>
    </lineage>
</organism>
<dbReference type="NCBIfam" id="NF001415">
    <property type="entry name" value="PRK00292.1-2"/>
    <property type="match status" value="1"/>
</dbReference>
<keyword evidence="6" id="KW-1185">Reference proteome</keyword>
<dbReference type="Gene3D" id="3.40.367.20">
    <property type="match status" value="1"/>
</dbReference>
<dbReference type="Proteomes" id="UP000198749">
    <property type="component" value="Unassembled WGS sequence"/>
</dbReference>
<dbReference type="GO" id="GO:0004340">
    <property type="term" value="F:glucokinase activity"/>
    <property type="evidence" value="ECO:0007669"/>
    <property type="project" value="UniProtKB-UniRule"/>
</dbReference>
<evidence type="ECO:0000256" key="3">
    <source>
        <dbReference type="HAMAP-Rule" id="MF_00524"/>
    </source>
</evidence>
<sequence>MIQYALVGDIGGTNARFALVRPGSVVLEHVDTLQCSEYDNIDAACSAYFSRVGIAGIERACLAFACPVQGEVINMTNNHWHFSRTGLAQQLGLKQLKLVNDFTAMALGMLHIAEDEKIQVGAGRSLEGAARLVIGPGTGLGVSGLVKANDDWIPLSTEGGHISFAPADDVEIDLWRALVARFGRVSVERILCGQGLLNLYQILSELRGSEIVCDSPAAVSIAAVEGSDPVAVEALSRFCRILGGVAGDNVLTLGARGGVYLCGGILPRVVEFFLQSDFRRAFEDKGRFTAYMQAVPVWLCIADNPGLLGAAAALDNSEVAG</sequence>
<evidence type="ECO:0000313" key="5">
    <source>
        <dbReference type="EMBL" id="SEQ50461.1"/>
    </source>
</evidence>
<name>A0A1H9GK16_9GAMM</name>
<keyword evidence="3" id="KW-0963">Cytoplasm</keyword>
<dbReference type="EMBL" id="FOGB01000004">
    <property type="protein sequence ID" value="SEQ50461.1"/>
    <property type="molecule type" value="Genomic_DNA"/>
</dbReference>
<dbReference type="RefSeq" id="WP_091356665.1">
    <property type="nucleotide sequence ID" value="NZ_AP025284.1"/>
</dbReference>
<dbReference type="AlphaFoldDB" id="A0A1H9GK16"/>
<comment type="similarity">
    <text evidence="3 4">Belongs to the bacterial glucokinase family.</text>
</comment>
<dbReference type="OrthoDB" id="9800595at2"/>
<dbReference type="Gene3D" id="3.30.420.40">
    <property type="match status" value="1"/>
</dbReference>
<accession>A0A1H9GK16</accession>
<keyword evidence="3" id="KW-0324">Glycolysis</keyword>
<gene>
    <name evidence="3" type="primary">glk</name>
    <name evidence="5" type="ORF">SAMN03080615_01731</name>
</gene>
<dbReference type="STRING" id="355243.SAMN03080615_01731"/>
<evidence type="ECO:0000313" key="6">
    <source>
        <dbReference type="Proteomes" id="UP000198749"/>
    </source>
</evidence>
<dbReference type="NCBIfam" id="TIGR00749">
    <property type="entry name" value="glk"/>
    <property type="match status" value="1"/>
</dbReference>
<comment type="subcellular location">
    <subcellularLocation>
        <location evidence="3">Cytoplasm</location>
    </subcellularLocation>
</comment>
<comment type="catalytic activity">
    <reaction evidence="3">
        <text>D-glucose + ATP = D-glucose 6-phosphate + ADP + H(+)</text>
        <dbReference type="Rhea" id="RHEA:17825"/>
        <dbReference type="ChEBI" id="CHEBI:4167"/>
        <dbReference type="ChEBI" id="CHEBI:15378"/>
        <dbReference type="ChEBI" id="CHEBI:30616"/>
        <dbReference type="ChEBI" id="CHEBI:61548"/>
        <dbReference type="ChEBI" id="CHEBI:456216"/>
        <dbReference type="EC" id="2.7.1.2"/>
    </reaction>
</comment>
<dbReference type="GO" id="GO:0006096">
    <property type="term" value="P:glycolytic process"/>
    <property type="evidence" value="ECO:0007669"/>
    <property type="project" value="UniProtKB-UniRule"/>
</dbReference>
<dbReference type="InterPro" id="IPR043129">
    <property type="entry name" value="ATPase_NBD"/>
</dbReference>